<proteinExistence type="predicted"/>
<comment type="caution">
    <text evidence="5">The sequence shown here is derived from an EMBL/GenBank/DDBJ whole genome shotgun (WGS) entry which is preliminary data.</text>
</comment>
<feature type="domain" description="DDE Tnp4" evidence="4">
    <location>
        <begin position="46"/>
        <end position="214"/>
    </location>
</feature>
<keyword evidence="3" id="KW-0175">Coiled coil</keyword>
<protein>
    <submittedName>
        <fullName evidence="5">Unnamed protein product</fullName>
    </submittedName>
</protein>
<reference evidence="5" key="1">
    <citation type="submission" date="2023-04" db="EMBL/GenBank/DDBJ databases">
        <title>Phytophthora fragariaefolia NBRC 109709.</title>
        <authorList>
            <person name="Ichikawa N."/>
            <person name="Sato H."/>
            <person name="Tonouchi N."/>
        </authorList>
    </citation>
    <scope>NUCLEOTIDE SEQUENCE</scope>
    <source>
        <strain evidence="5">NBRC 109709</strain>
    </source>
</reference>
<evidence type="ECO:0000256" key="3">
    <source>
        <dbReference type="SAM" id="Coils"/>
    </source>
</evidence>
<dbReference type="OrthoDB" id="164601at2759"/>
<comment type="cofactor">
    <cofactor evidence="1">
        <name>a divalent metal cation</name>
        <dbReference type="ChEBI" id="CHEBI:60240"/>
    </cofactor>
</comment>
<feature type="coiled-coil region" evidence="3">
    <location>
        <begin position="97"/>
        <end position="124"/>
    </location>
</feature>
<dbReference type="InterPro" id="IPR027806">
    <property type="entry name" value="HARBI1_dom"/>
</dbReference>
<keyword evidence="2" id="KW-0479">Metal-binding</keyword>
<dbReference type="AlphaFoldDB" id="A0A9W7CTT0"/>
<keyword evidence="6" id="KW-1185">Reference proteome</keyword>
<name>A0A9W7CTT0_9STRA</name>
<dbReference type="EMBL" id="BSXT01001408">
    <property type="protein sequence ID" value="GMF42198.1"/>
    <property type="molecule type" value="Genomic_DNA"/>
</dbReference>
<evidence type="ECO:0000313" key="6">
    <source>
        <dbReference type="Proteomes" id="UP001165121"/>
    </source>
</evidence>
<organism evidence="5 6">
    <name type="scientific">Phytophthora fragariaefolia</name>
    <dbReference type="NCBI Taxonomy" id="1490495"/>
    <lineage>
        <taxon>Eukaryota</taxon>
        <taxon>Sar</taxon>
        <taxon>Stramenopiles</taxon>
        <taxon>Oomycota</taxon>
        <taxon>Peronosporomycetes</taxon>
        <taxon>Peronosporales</taxon>
        <taxon>Peronosporaceae</taxon>
        <taxon>Phytophthora</taxon>
    </lineage>
</organism>
<accession>A0A9W7CTT0</accession>
<evidence type="ECO:0000313" key="5">
    <source>
        <dbReference type="EMBL" id="GMF42198.1"/>
    </source>
</evidence>
<dbReference type="Pfam" id="PF13359">
    <property type="entry name" value="DDE_Tnp_4"/>
    <property type="match status" value="1"/>
</dbReference>
<sequence length="365" mass="42811">MAVVILKHFDTWDKHAVDFGLKSWETFRNYPYALYATDVKFQPAYRPSGQFAEQNTYFSEKHKLYGYKLECSVAYPGIAVDLSSREPGSKSDVTLFLERKDVHMEMLQKNVKELEIENNGEGAAQHPIQWGVLVDKGYQGAEGIIRTIQPKRKPRGSELSRQDVARNRLVSSDRVLVENVFGRACMLWKAMYVTYKWSEVRYNMIDRICFALTNYHVSYMPLRNDDNVRYRSVLARYEYMADEAKQKRARSQKAYRLRRDDVLQHQLGRHPRDGTVSHRNVLLLTDAQHTMRRKPSCHKRFSFASNFMKIITFLLLISSQPEHFFYFFTMGILTKLSFSGLENIYYMFRVAPNEQSLKSLKLPFL</sequence>
<dbReference type="Proteomes" id="UP001165121">
    <property type="component" value="Unassembled WGS sequence"/>
</dbReference>
<evidence type="ECO:0000256" key="1">
    <source>
        <dbReference type="ARBA" id="ARBA00001968"/>
    </source>
</evidence>
<gene>
    <name evidence="5" type="ORF">Pfra01_001370400</name>
</gene>
<dbReference type="GO" id="GO:0046872">
    <property type="term" value="F:metal ion binding"/>
    <property type="evidence" value="ECO:0007669"/>
    <property type="project" value="UniProtKB-KW"/>
</dbReference>
<evidence type="ECO:0000259" key="4">
    <source>
        <dbReference type="Pfam" id="PF13359"/>
    </source>
</evidence>
<evidence type="ECO:0000256" key="2">
    <source>
        <dbReference type="ARBA" id="ARBA00022723"/>
    </source>
</evidence>